<keyword evidence="3" id="KW-0808">Transferase</keyword>
<keyword evidence="4 17" id="KW-0812">Transmembrane</keyword>
<dbReference type="PANTHER" id="PTHR30474">
    <property type="entry name" value="CELL CYCLE PROTEIN"/>
    <property type="match status" value="1"/>
</dbReference>
<evidence type="ECO:0000256" key="17">
    <source>
        <dbReference type="SAM" id="Phobius"/>
    </source>
</evidence>
<name>A0A9D9HI16_9BACT</name>
<accession>A0A9D9HI16</accession>
<dbReference type="GO" id="GO:0005886">
    <property type="term" value="C:plasma membrane"/>
    <property type="evidence" value="ECO:0007669"/>
    <property type="project" value="TreeGrafter"/>
</dbReference>
<dbReference type="Proteomes" id="UP000823661">
    <property type="component" value="Unassembled WGS sequence"/>
</dbReference>
<feature type="transmembrane region" description="Helical" evidence="17">
    <location>
        <begin position="85"/>
        <end position="105"/>
    </location>
</feature>
<evidence type="ECO:0000256" key="10">
    <source>
        <dbReference type="ARBA" id="ARBA00033270"/>
    </source>
</evidence>
<feature type="transmembrane region" description="Helical" evidence="17">
    <location>
        <begin position="398"/>
        <end position="417"/>
    </location>
</feature>
<feature type="transmembrane region" description="Helical" evidence="17">
    <location>
        <begin position="217"/>
        <end position="235"/>
    </location>
</feature>
<feature type="transmembrane region" description="Helical" evidence="17">
    <location>
        <begin position="61"/>
        <end position="78"/>
    </location>
</feature>
<reference evidence="18" key="1">
    <citation type="submission" date="2020-10" db="EMBL/GenBank/DDBJ databases">
        <authorList>
            <person name="Gilroy R."/>
        </authorList>
    </citation>
    <scope>NUCLEOTIDE SEQUENCE</scope>
    <source>
        <strain evidence="18">B1-20833</strain>
    </source>
</reference>
<dbReference type="AlphaFoldDB" id="A0A9D9HI16"/>
<keyword evidence="6" id="KW-0573">Peptidoglycan synthesis</keyword>
<keyword evidence="2" id="KW-0328">Glycosyltransferase</keyword>
<comment type="caution">
    <text evidence="18">The sequence shown here is derived from an EMBL/GenBank/DDBJ whole genome shotgun (WGS) entry which is preliminary data.</text>
</comment>
<protein>
    <recommendedName>
        <fullName evidence="12">Probable peptidoglycan glycosyltransferase FtsW</fullName>
        <ecNumber evidence="14">2.4.99.28</ecNumber>
    </recommendedName>
    <alternativeName>
        <fullName evidence="13">Cell division protein FtsW</fullName>
    </alternativeName>
    <alternativeName>
        <fullName evidence="10">Cell wall polymerase</fullName>
    </alternativeName>
    <alternativeName>
        <fullName evidence="9">Peptidoglycan polymerase</fullName>
    </alternativeName>
</protein>
<keyword evidence="7 17" id="KW-1133">Transmembrane helix</keyword>
<evidence type="ECO:0000256" key="15">
    <source>
        <dbReference type="ARBA" id="ARBA00049902"/>
    </source>
</evidence>
<evidence type="ECO:0000256" key="9">
    <source>
        <dbReference type="ARBA" id="ARBA00032370"/>
    </source>
</evidence>
<feature type="transmembrane region" description="Helical" evidence="17">
    <location>
        <begin position="328"/>
        <end position="347"/>
    </location>
</feature>
<comment type="catalytic activity">
    <reaction evidence="15">
        <text>[GlcNAc-(1-&gt;4)-Mur2Ac(oyl-L-Ala-gamma-D-Glu-L-Lys-D-Ala-D-Ala)](n)-di-trans,octa-cis-undecaprenyl diphosphate + beta-D-GlcNAc-(1-&gt;4)-Mur2Ac(oyl-L-Ala-gamma-D-Glu-L-Lys-D-Ala-D-Ala)-di-trans,octa-cis-undecaprenyl diphosphate = [GlcNAc-(1-&gt;4)-Mur2Ac(oyl-L-Ala-gamma-D-Glu-L-Lys-D-Ala-D-Ala)](n+1)-di-trans,octa-cis-undecaprenyl diphosphate + di-trans,octa-cis-undecaprenyl diphosphate + H(+)</text>
        <dbReference type="Rhea" id="RHEA:23708"/>
        <dbReference type="Rhea" id="RHEA-COMP:9602"/>
        <dbReference type="Rhea" id="RHEA-COMP:9603"/>
        <dbReference type="ChEBI" id="CHEBI:15378"/>
        <dbReference type="ChEBI" id="CHEBI:58405"/>
        <dbReference type="ChEBI" id="CHEBI:60033"/>
        <dbReference type="ChEBI" id="CHEBI:78435"/>
        <dbReference type="EC" id="2.4.99.28"/>
    </reaction>
</comment>
<feature type="transmembrane region" description="Helical" evidence="17">
    <location>
        <begin position="359"/>
        <end position="378"/>
    </location>
</feature>
<evidence type="ECO:0000256" key="8">
    <source>
        <dbReference type="ARBA" id="ARBA00023136"/>
    </source>
</evidence>
<dbReference type="GO" id="GO:0015648">
    <property type="term" value="F:lipid-linked peptidoglycan transporter activity"/>
    <property type="evidence" value="ECO:0007669"/>
    <property type="project" value="TreeGrafter"/>
</dbReference>
<dbReference type="EMBL" id="JADIMI010000067">
    <property type="protein sequence ID" value="MBO8452596.1"/>
    <property type="molecule type" value="Genomic_DNA"/>
</dbReference>
<organism evidence="18 19">
    <name type="scientific">Candidatus Cryptobacteroides intestinavium</name>
    <dbReference type="NCBI Taxonomy" id="2840766"/>
    <lineage>
        <taxon>Bacteria</taxon>
        <taxon>Pseudomonadati</taxon>
        <taxon>Bacteroidota</taxon>
        <taxon>Bacteroidia</taxon>
        <taxon>Bacteroidales</taxon>
        <taxon>Candidatus Cryptobacteroides</taxon>
    </lineage>
</organism>
<dbReference type="InterPro" id="IPR001182">
    <property type="entry name" value="FtsW/RodA"/>
</dbReference>
<dbReference type="Pfam" id="PF01098">
    <property type="entry name" value="FTSW_RODA_SPOVE"/>
    <property type="match status" value="1"/>
</dbReference>
<dbReference type="GO" id="GO:0051301">
    <property type="term" value="P:cell division"/>
    <property type="evidence" value="ECO:0007669"/>
    <property type="project" value="InterPro"/>
</dbReference>
<evidence type="ECO:0000256" key="7">
    <source>
        <dbReference type="ARBA" id="ARBA00022989"/>
    </source>
</evidence>
<evidence type="ECO:0000256" key="1">
    <source>
        <dbReference type="ARBA" id="ARBA00004141"/>
    </source>
</evidence>
<dbReference type="EC" id="2.4.99.28" evidence="14"/>
<evidence type="ECO:0000256" key="16">
    <source>
        <dbReference type="SAM" id="MobiDB-lite"/>
    </source>
</evidence>
<dbReference type="GO" id="GO:0032153">
    <property type="term" value="C:cell division site"/>
    <property type="evidence" value="ECO:0007669"/>
    <property type="project" value="TreeGrafter"/>
</dbReference>
<feature type="transmembrane region" description="Helical" evidence="17">
    <location>
        <begin position="174"/>
        <end position="205"/>
    </location>
</feature>
<feature type="region of interest" description="Disordered" evidence="16">
    <location>
        <begin position="432"/>
        <end position="457"/>
    </location>
</feature>
<gene>
    <name evidence="18" type="ORF">IAC06_06910</name>
</gene>
<dbReference type="PANTHER" id="PTHR30474:SF2">
    <property type="entry name" value="PEPTIDOGLYCAN GLYCOSYLTRANSFERASE FTSW-RELATED"/>
    <property type="match status" value="1"/>
</dbReference>
<evidence type="ECO:0000313" key="19">
    <source>
        <dbReference type="Proteomes" id="UP000823661"/>
    </source>
</evidence>
<feature type="transmembrane region" description="Helical" evidence="17">
    <location>
        <begin position="132"/>
        <end position="153"/>
    </location>
</feature>
<comment type="similarity">
    <text evidence="11">Belongs to the SEDS family. FtsW subfamily.</text>
</comment>
<evidence type="ECO:0000256" key="4">
    <source>
        <dbReference type="ARBA" id="ARBA00022692"/>
    </source>
</evidence>
<feature type="transmembrane region" description="Helical" evidence="17">
    <location>
        <begin position="304"/>
        <end position="322"/>
    </location>
</feature>
<dbReference type="GO" id="GO:0008955">
    <property type="term" value="F:peptidoglycan glycosyltransferase activity"/>
    <property type="evidence" value="ECO:0007669"/>
    <property type="project" value="UniProtKB-EC"/>
</dbReference>
<reference evidence="18" key="2">
    <citation type="journal article" date="2021" name="PeerJ">
        <title>Extensive microbial diversity within the chicken gut microbiome revealed by metagenomics and culture.</title>
        <authorList>
            <person name="Gilroy R."/>
            <person name="Ravi A."/>
            <person name="Getino M."/>
            <person name="Pursley I."/>
            <person name="Horton D.L."/>
            <person name="Alikhan N.F."/>
            <person name="Baker D."/>
            <person name="Gharbi K."/>
            <person name="Hall N."/>
            <person name="Watson M."/>
            <person name="Adriaenssens E.M."/>
            <person name="Foster-Nyarko E."/>
            <person name="Jarju S."/>
            <person name="Secka A."/>
            <person name="Antonio M."/>
            <person name="Oren A."/>
            <person name="Chaudhuri R.R."/>
            <person name="La Ragione R."/>
            <person name="Hildebrand F."/>
            <person name="Pallen M.J."/>
        </authorList>
    </citation>
    <scope>NUCLEOTIDE SEQUENCE</scope>
    <source>
        <strain evidence="18">B1-20833</strain>
    </source>
</reference>
<dbReference type="GO" id="GO:0009252">
    <property type="term" value="P:peptidoglycan biosynthetic process"/>
    <property type="evidence" value="ECO:0007669"/>
    <property type="project" value="UniProtKB-KW"/>
</dbReference>
<evidence type="ECO:0000256" key="12">
    <source>
        <dbReference type="ARBA" id="ARBA00041185"/>
    </source>
</evidence>
<evidence type="ECO:0000313" key="18">
    <source>
        <dbReference type="EMBL" id="MBO8452596.1"/>
    </source>
</evidence>
<evidence type="ECO:0000256" key="13">
    <source>
        <dbReference type="ARBA" id="ARBA00041418"/>
    </source>
</evidence>
<evidence type="ECO:0000256" key="5">
    <source>
        <dbReference type="ARBA" id="ARBA00022960"/>
    </source>
</evidence>
<comment type="subcellular location">
    <subcellularLocation>
        <location evidence="1">Membrane</location>
        <topology evidence="1">Multi-pass membrane protein</topology>
    </subcellularLocation>
</comment>
<evidence type="ECO:0000256" key="6">
    <source>
        <dbReference type="ARBA" id="ARBA00022984"/>
    </source>
</evidence>
<dbReference type="GO" id="GO:0008360">
    <property type="term" value="P:regulation of cell shape"/>
    <property type="evidence" value="ECO:0007669"/>
    <property type="project" value="UniProtKB-KW"/>
</dbReference>
<keyword evidence="8 17" id="KW-0472">Membrane</keyword>
<sequence length="457" mass="50522">MTRSATENKGIWNWIDRIQGDKVIWMILILLILYSTVTIFSSTSQLATLETSRLDIFLEQIITVGIGMAIVFFCYFCLRIGWIRVLSQLGFFVSAVLLLMLLFRIGTVELNNAVRIIMIGKLQLNVYEFVKIFMIVYLAWAIHAYKSGSFWIADQLAARSRHLAFLARAGWKRIIYIYIPIIFVTLCIMEGGFSSAMFIGTIMIATILIGGVPVKDIAILVAAGIIAIGGSYMLYKVSGEKIMAGRWTTVESRIGRLFNPQPADELVEGTKEWREHIDDIRQPEGAKIAIKEGGMFGKGPGKSTQKYSVALIFSDYMFSFIIEEYGLIFGAIPLIVLYISLLARGSLIVRYCDNEYAKTVIAGLTLVIAAQAMMHMFINVGLGPLTGQTLPMISHGNSSFIAFSIAFGILLSISKMAKKKIDQATREAESLIAESCPAETSASEDGTEPAESGQQTV</sequence>
<feature type="transmembrane region" description="Helical" evidence="17">
    <location>
        <begin position="23"/>
        <end position="41"/>
    </location>
</feature>
<evidence type="ECO:0000256" key="2">
    <source>
        <dbReference type="ARBA" id="ARBA00022676"/>
    </source>
</evidence>
<keyword evidence="5" id="KW-0133">Cell shape</keyword>
<evidence type="ECO:0000256" key="11">
    <source>
        <dbReference type="ARBA" id="ARBA00038053"/>
    </source>
</evidence>
<proteinExistence type="inferred from homology"/>
<evidence type="ECO:0000256" key="3">
    <source>
        <dbReference type="ARBA" id="ARBA00022679"/>
    </source>
</evidence>
<evidence type="ECO:0000256" key="14">
    <source>
        <dbReference type="ARBA" id="ARBA00044770"/>
    </source>
</evidence>